<dbReference type="SUPFAM" id="SSF56672">
    <property type="entry name" value="DNA/RNA polymerases"/>
    <property type="match status" value="1"/>
</dbReference>
<reference evidence="21" key="1">
    <citation type="submission" date="2021-02" db="EMBL/GenBank/DDBJ databases">
        <title>Thiocyanate and organic carbon inputs drive convergent selection for specific autotrophic Afipia and Thiobacillus strains within complex microbiomes.</title>
        <authorList>
            <person name="Huddy R.J."/>
            <person name="Sachdeva R."/>
            <person name="Kadzinga F."/>
            <person name="Kantor R.S."/>
            <person name="Harrison S.T.L."/>
            <person name="Banfield J.F."/>
        </authorList>
    </citation>
    <scope>NUCLEOTIDE SEQUENCE</scope>
    <source>
        <strain evidence="21">SCN18_10_11_15_R4_P_38_20</strain>
    </source>
</reference>
<dbReference type="InterPro" id="IPR002562">
    <property type="entry name" value="3'-5'_exonuclease_dom"/>
</dbReference>
<dbReference type="Gene3D" id="3.30.420.10">
    <property type="entry name" value="Ribonuclease H-like superfamily/Ribonuclease H"/>
    <property type="match status" value="1"/>
</dbReference>
<dbReference type="Pfam" id="PF01367">
    <property type="entry name" value="5_3_exonuc"/>
    <property type="match status" value="1"/>
</dbReference>
<keyword evidence="8" id="KW-0540">Nuclease</keyword>
<keyword evidence="14 17" id="KW-0234">DNA repair</keyword>
<dbReference type="FunFam" id="3.30.420.10:FF:000026">
    <property type="entry name" value="DNA polymerase I"/>
    <property type="match status" value="1"/>
</dbReference>
<evidence type="ECO:0000256" key="6">
    <source>
        <dbReference type="ARBA" id="ARBA00022695"/>
    </source>
</evidence>
<dbReference type="EC" id="2.7.7.7" evidence="3 16"/>
<dbReference type="Gene3D" id="1.10.150.20">
    <property type="entry name" value="5' to 3' exonuclease, C-terminal subdomain"/>
    <property type="match status" value="2"/>
</dbReference>
<dbReference type="GO" id="GO:0003887">
    <property type="term" value="F:DNA-directed DNA polymerase activity"/>
    <property type="evidence" value="ECO:0007669"/>
    <property type="project" value="UniProtKB-UniRule"/>
</dbReference>
<feature type="domain" description="5'-3' exonuclease" evidence="19">
    <location>
        <begin position="7"/>
        <end position="262"/>
    </location>
</feature>
<evidence type="ECO:0000259" key="18">
    <source>
        <dbReference type="SMART" id="SM00474"/>
    </source>
</evidence>
<dbReference type="GO" id="GO:0003677">
    <property type="term" value="F:DNA binding"/>
    <property type="evidence" value="ECO:0007669"/>
    <property type="project" value="UniProtKB-UniRule"/>
</dbReference>
<dbReference type="Pfam" id="PF02739">
    <property type="entry name" value="5_3_exonuc_N"/>
    <property type="match status" value="1"/>
</dbReference>
<evidence type="ECO:0000256" key="12">
    <source>
        <dbReference type="ARBA" id="ARBA00022932"/>
    </source>
</evidence>
<dbReference type="GO" id="GO:0006261">
    <property type="term" value="P:DNA-templated DNA replication"/>
    <property type="evidence" value="ECO:0007669"/>
    <property type="project" value="UniProtKB-UniRule"/>
</dbReference>
<dbReference type="InterPro" id="IPR020046">
    <property type="entry name" value="5-3_exonucl_a-hlix_arch_N"/>
</dbReference>
<dbReference type="CDD" id="cd09898">
    <property type="entry name" value="H3TH_53EXO"/>
    <property type="match status" value="1"/>
</dbReference>
<dbReference type="GO" id="GO:0006302">
    <property type="term" value="P:double-strand break repair"/>
    <property type="evidence" value="ECO:0007669"/>
    <property type="project" value="TreeGrafter"/>
</dbReference>
<dbReference type="FunFam" id="1.10.150.20:FF:000002">
    <property type="entry name" value="DNA polymerase I"/>
    <property type="match status" value="1"/>
</dbReference>
<dbReference type="PANTHER" id="PTHR10133:SF27">
    <property type="entry name" value="DNA POLYMERASE NU"/>
    <property type="match status" value="1"/>
</dbReference>
<comment type="caution">
    <text evidence="21">The sequence shown here is derived from an EMBL/GenBank/DDBJ whole genome shotgun (WGS) entry which is preliminary data.</text>
</comment>
<dbReference type="SMART" id="SM00279">
    <property type="entry name" value="HhH2"/>
    <property type="match status" value="1"/>
</dbReference>
<dbReference type="InterPro" id="IPR002298">
    <property type="entry name" value="DNA_polymerase_A"/>
</dbReference>
<dbReference type="NCBIfam" id="TIGR00593">
    <property type="entry name" value="pola"/>
    <property type="match status" value="1"/>
</dbReference>
<dbReference type="InterPro" id="IPR018320">
    <property type="entry name" value="DNA_polymerase_1"/>
</dbReference>
<dbReference type="FunFam" id="1.20.1060.10:FF:000001">
    <property type="entry name" value="DNA polymerase I"/>
    <property type="match status" value="1"/>
</dbReference>
<dbReference type="CDD" id="cd09859">
    <property type="entry name" value="PIN_53EXO"/>
    <property type="match status" value="1"/>
</dbReference>
<dbReference type="FunFam" id="1.10.150.20:FF:000003">
    <property type="entry name" value="DNA polymerase I"/>
    <property type="match status" value="1"/>
</dbReference>
<keyword evidence="10 17" id="KW-0378">Hydrolase</keyword>
<dbReference type="CDD" id="cd06139">
    <property type="entry name" value="DNA_polA_I_Ecoli_like_exo"/>
    <property type="match status" value="1"/>
</dbReference>
<feature type="domain" description="DNA-directed DNA polymerase family A palm" evidence="20">
    <location>
        <begin position="676"/>
        <end position="882"/>
    </location>
</feature>
<evidence type="ECO:0000256" key="17">
    <source>
        <dbReference type="RuleBase" id="RU004460"/>
    </source>
</evidence>
<evidence type="ECO:0000256" key="1">
    <source>
        <dbReference type="ARBA" id="ARBA00007705"/>
    </source>
</evidence>
<evidence type="ECO:0000256" key="9">
    <source>
        <dbReference type="ARBA" id="ARBA00022763"/>
    </source>
</evidence>
<keyword evidence="13 17" id="KW-0238">DNA-binding</keyword>
<dbReference type="AlphaFoldDB" id="A0A8J7PKZ4"/>
<protein>
    <recommendedName>
        <fullName evidence="4 16">DNA polymerase I</fullName>
        <ecNumber evidence="3 16">2.7.7.7</ecNumber>
    </recommendedName>
</protein>
<evidence type="ECO:0000256" key="3">
    <source>
        <dbReference type="ARBA" id="ARBA00012417"/>
    </source>
</evidence>
<dbReference type="InterPro" id="IPR020045">
    <property type="entry name" value="DNA_polI_H3TH"/>
</dbReference>
<evidence type="ECO:0000256" key="13">
    <source>
        <dbReference type="ARBA" id="ARBA00023125"/>
    </source>
</evidence>
<dbReference type="SUPFAM" id="SSF53098">
    <property type="entry name" value="Ribonuclease H-like"/>
    <property type="match status" value="1"/>
</dbReference>
<dbReference type="InterPro" id="IPR036397">
    <property type="entry name" value="RNaseH_sf"/>
</dbReference>
<evidence type="ECO:0000256" key="15">
    <source>
        <dbReference type="ARBA" id="ARBA00049244"/>
    </source>
</evidence>
<keyword evidence="12 17" id="KW-0239">DNA-directed DNA polymerase</keyword>
<evidence type="ECO:0000259" key="19">
    <source>
        <dbReference type="SMART" id="SM00475"/>
    </source>
</evidence>
<evidence type="ECO:0000256" key="16">
    <source>
        <dbReference type="NCBIfam" id="TIGR00593"/>
    </source>
</evidence>
<dbReference type="Pfam" id="PF00476">
    <property type="entry name" value="DNA_pol_A"/>
    <property type="match status" value="1"/>
</dbReference>
<dbReference type="Gene3D" id="3.40.50.1010">
    <property type="entry name" value="5'-nuclease"/>
    <property type="match status" value="1"/>
</dbReference>
<dbReference type="InterPro" id="IPR001098">
    <property type="entry name" value="DNA-dir_DNA_pol_A_palm_dom"/>
</dbReference>
<evidence type="ECO:0000259" key="20">
    <source>
        <dbReference type="SMART" id="SM00482"/>
    </source>
</evidence>
<evidence type="ECO:0000313" key="22">
    <source>
        <dbReference type="Proteomes" id="UP000664414"/>
    </source>
</evidence>
<keyword evidence="7 17" id="KW-0235">DNA replication</keyword>
<dbReference type="EMBL" id="JAFKGL010000010">
    <property type="protein sequence ID" value="MBN9412328.1"/>
    <property type="molecule type" value="Genomic_DNA"/>
</dbReference>
<dbReference type="SMART" id="SM00482">
    <property type="entry name" value="POLAc"/>
    <property type="match status" value="1"/>
</dbReference>
<dbReference type="GO" id="GO:0008408">
    <property type="term" value="F:3'-5' exonuclease activity"/>
    <property type="evidence" value="ECO:0007669"/>
    <property type="project" value="UniProtKB-UniRule"/>
</dbReference>
<dbReference type="InterPro" id="IPR008918">
    <property type="entry name" value="HhH2"/>
</dbReference>
<evidence type="ECO:0000256" key="4">
    <source>
        <dbReference type="ARBA" id="ARBA00020311"/>
    </source>
</evidence>
<dbReference type="GO" id="GO:0008409">
    <property type="term" value="F:5'-3' exonuclease activity"/>
    <property type="evidence" value="ECO:0007669"/>
    <property type="project" value="UniProtKB-UniRule"/>
</dbReference>
<dbReference type="SUPFAM" id="SSF47807">
    <property type="entry name" value="5' to 3' exonuclease, C-terminal subdomain"/>
    <property type="match status" value="1"/>
</dbReference>
<comment type="function">
    <text evidence="17">In addition to polymerase activity, this DNA polymerase exhibits 3'-5' and 5'-3' exonuclease activity.</text>
</comment>
<dbReference type="Gene3D" id="1.20.1060.10">
    <property type="entry name" value="Taq DNA Polymerase, Chain T, domain 4"/>
    <property type="match status" value="1"/>
</dbReference>
<dbReference type="SMART" id="SM00475">
    <property type="entry name" value="53EXOc"/>
    <property type="match status" value="1"/>
</dbReference>
<keyword evidence="6 17" id="KW-0548">Nucleotidyltransferase</keyword>
<dbReference type="InterPro" id="IPR002421">
    <property type="entry name" value="5-3_exonuclease"/>
</dbReference>
<dbReference type="Pfam" id="PF01612">
    <property type="entry name" value="DNA_pol_A_exo1"/>
    <property type="match status" value="1"/>
</dbReference>
<dbReference type="InterPro" id="IPR012337">
    <property type="entry name" value="RNaseH-like_sf"/>
</dbReference>
<dbReference type="PROSITE" id="PS00447">
    <property type="entry name" value="DNA_POLYMERASE_A"/>
    <property type="match status" value="1"/>
</dbReference>
<dbReference type="InterPro" id="IPR043502">
    <property type="entry name" value="DNA/RNA_pol_sf"/>
</dbReference>
<evidence type="ECO:0000256" key="2">
    <source>
        <dbReference type="ARBA" id="ARBA00011541"/>
    </source>
</evidence>
<evidence type="ECO:0000256" key="10">
    <source>
        <dbReference type="ARBA" id="ARBA00022801"/>
    </source>
</evidence>
<comment type="catalytic activity">
    <reaction evidence="15 17">
        <text>DNA(n) + a 2'-deoxyribonucleoside 5'-triphosphate = DNA(n+1) + diphosphate</text>
        <dbReference type="Rhea" id="RHEA:22508"/>
        <dbReference type="Rhea" id="RHEA-COMP:17339"/>
        <dbReference type="Rhea" id="RHEA-COMP:17340"/>
        <dbReference type="ChEBI" id="CHEBI:33019"/>
        <dbReference type="ChEBI" id="CHEBI:61560"/>
        <dbReference type="ChEBI" id="CHEBI:173112"/>
        <dbReference type="EC" id="2.7.7.7"/>
    </reaction>
</comment>
<dbReference type="SMART" id="SM00474">
    <property type="entry name" value="35EXOc"/>
    <property type="match status" value="1"/>
</dbReference>
<gene>
    <name evidence="17 21" type="primary">polA</name>
    <name evidence="21" type="ORF">J0H12_00165</name>
</gene>
<comment type="subunit">
    <text evidence="2">Single-chain monomer with multiple functions.</text>
</comment>
<comment type="similarity">
    <text evidence="1 17">Belongs to the DNA polymerase type-A family.</text>
</comment>
<evidence type="ECO:0000313" key="21">
    <source>
        <dbReference type="EMBL" id="MBN9412328.1"/>
    </source>
</evidence>
<dbReference type="InterPro" id="IPR036279">
    <property type="entry name" value="5-3_exonuclease_C_sf"/>
</dbReference>
<dbReference type="CDD" id="cd08637">
    <property type="entry name" value="DNA_pol_A_pol_I_C"/>
    <property type="match status" value="1"/>
</dbReference>
<organism evidence="21 22">
    <name type="scientific">Candidatus Paracaedimonas acanthamoebae</name>
    <dbReference type="NCBI Taxonomy" id="244581"/>
    <lineage>
        <taxon>Bacteria</taxon>
        <taxon>Pseudomonadati</taxon>
        <taxon>Pseudomonadota</taxon>
        <taxon>Alphaproteobacteria</taxon>
        <taxon>Holosporales</taxon>
        <taxon>Caedimonadaceae</taxon>
        <taxon>Candidatus Paracaedimonas</taxon>
    </lineage>
</organism>
<evidence type="ECO:0000256" key="14">
    <source>
        <dbReference type="ARBA" id="ARBA00023204"/>
    </source>
</evidence>
<evidence type="ECO:0000256" key="7">
    <source>
        <dbReference type="ARBA" id="ARBA00022705"/>
    </source>
</evidence>
<accession>A0A8J7PKZ4</accession>
<keyword evidence="9 17" id="KW-0227">DNA damage</keyword>
<proteinExistence type="inferred from homology"/>
<keyword evidence="11 17" id="KW-0269">Exonuclease</keyword>
<dbReference type="PANTHER" id="PTHR10133">
    <property type="entry name" value="DNA POLYMERASE I"/>
    <property type="match status" value="1"/>
</dbReference>
<dbReference type="InterPro" id="IPR029060">
    <property type="entry name" value="PIN-like_dom_sf"/>
</dbReference>
<name>A0A8J7PKZ4_9PROT</name>
<evidence type="ECO:0000256" key="11">
    <source>
        <dbReference type="ARBA" id="ARBA00022839"/>
    </source>
</evidence>
<dbReference type="Gene3D" id="3.30.70.370">
    <property type="match status" value="1"/>
</dbReference>
<dbReference type="NCBIfam" id="NF004397">
    <property type="entry name" value="PRK05755.1"/>
    <property type="match status" value="1"/>
</dbReference>
<evidence type="ECO:0000256" key="5">
    <source>
        <dbReference type="ARBA" id="ARBA00022679"/>
    </source>
</evidence>
<dbReference type="SUPFAM" id="SSF88723">
    <property type="entry name" value="PIN domain-like"/>
    <property type="match status" value="1"/>
</dbReference>
<dbReference type="Proteomes" id="UP000664414">
    <property type="component" value="Unassembled WGS sequence"/>
</dbReference>
<dbReference type="PRINTS" id="PR00868">
    <property type="entry name" value="DNAPOLI"/>
</dbReference>
<evidence type="ECO:0000256" key="8">
    <source>
        <dbReference type="ARBA" id="ARBA00022722"/>
    </source>
</evidence>
<feature type="domain" description="3'-5' exonuclease" evidence="18">
    <location>
        <begin position="311"/>
        <end position="507"/>
    </location>
</feature>
<sequence length="918" mass="102653">MAPTPLKHVYLIDGSGFIFRAFHGLPVLTRPDGTPVNAVLGFTNMLMKLLSETNVDHLGVIFDTARRNFRHDIYPDYKANRPPPPPELIPQFPLIREACQAFNVPSIELIGYEADDLIASYTQAVLQQGADVTIVSSDKDLMQLIGPNVRMFDPMKNKSIGEAEVEIKFGVKPENVVDVQALAGDSSDNIPGVPGIGLKTAMQLIQEFGSLHDLLNRLHEIPQTKRRETLQQNTKEALLSYQLVTLSKEVPLPMPLENLELRVPEPVKLRSFLETQNFRSLLSRLEREGTIASKPATSDSPQKPTPMKANYQLITHLEELQKWIHEAKFQGVIALDTETTSLKALQAELVGVSLALAPGKACYIPLRHKTKTPEDLFSGPSTNPQQIPYEKALKELKELLEDPSILKIGHNIKYDALILSQENINVAPYDDTMVLSYILDGTHHGHGLDELSQVHFDHQTIKYKEVVGTGKEEVTFDFVPLDKACTYAAEDADMTFRLYQLLKPRLPKEQATSIYETIDRPLIPILTEMEMIGITVNLQKLKELSQNFQERLHFLEQEIHQEVGHPFNLASPKQLGEVLFEELKLGTGKKGKSGSYGTGAEVLEDLANQGHNLPQKILDWRQLAKLKSTYTDALVEEINPHTGRVHTTFGMTMTSTGRLSSSNPNLQNIPIRSEEGRKIREAFVAKPGHMLISLDYSQIELRLLAQMANMESLKTAFRNGYDIHALTASEVFGLPLENVDAEHRRRAKAINFGIIYGISAFGLGRQLKISPKEAAHYIEIYNARYPGILAFMEDQKEKARAQGYVETLFGRKCFIMGIHEKNPTLKGFAERQAINAPLQGTAADIIKQAMIHLPINLAKAQLKGKMLLQVHDELILEIPETEVEATLQIGKQTMEKVVYLDIPLTVDTGVGRSWAEAS</sequence>
<dbReference type="InterPro" id="IPR019760">
    <property type="entry name" value="DNA-dir_DNA_pol_A_CS"/>
</dbReference>
<keyword evidence="5 17" id="KW-0808">Transferase</keyword>